<evidence type="ECO:0000313" key="2">
    <source>
        <dbReference type="EMBL" id="KAG7154129.1"/>
    </source>
</evidence>
<sequence>MRFTHLHQKAFQGLSIIPSILVTVTPAEGNRRIQELVDLYRADLPSPGNINSEVHTWRVRWENKAKEQDPTSLPTTLTTTLSQTPSSMFPNVRTLLIGLCTLPVTTCSAERSFGGLKRIKTTLRSTMGNERLTGLT</sequence>
<name>A0A8J5MJV8_HOMAM</name>
<dbReference type="InterPro" id="IPR008906">
    <property type="entry name" value="HATC_C_dom"/>
</dbReference>
<evidence type="ECO:0000259" key="1">
    <source>
        <dbReference type="Pfam" id="PF05699"/>
    </source>
</evidence>
<protein>
    <submittedName>
        <fullName evidence="2">52 kDa repressor of the inhibitor of the protein kinase-like 12</fullName>
    </submittedName>
</protein>
<keyword evidence="3" id="KW-1185">Reference proteome</keyword>
<organism evidence="2 3">
    <name type="scientific">Homarus americanus</name>
    <name type="common">American lobster</name>
    <dbReference type="NCBI Taxonomy" id="6706"/>
    <lineage>
        <taxon>Eukaryota</taxon>
        <taxon>Metazoa</taxon>
        <taxon>Ecdysozoa</taxon>
        <taxon>Arthropoda</taxon>
        <taxon>Crustacea</taxon>
        <taxon>Multicrustacea</taxon>
        <taxon>Malacostraca</taxon>
        <taxon>Eumalacostraca</taxon>
        <taxon>Eucarida</taxon>
        <taxon>Decapoda</taxon>
        <taxon>Pleocyemata</taxon>
        <taxon>Astacidea</taxon>
        <taxon>Nephropoidea</taxon>
        <taxon>Nephropidae</taxon>
        <taxon>Homarus</taxon>
    </lineage>
</organism>
<proteinExistence type="predicted"/>
<dbReference type="AlphaFoldDB" id="A0A8J5MJV8"/>
<dbReference type="EMBL" id="JAHLQT010045135">
    <property type="protein sequence ID" value="KAG7154129.1"/>
    <property type="molecule type" value="Genomic_DNA"/>
</dbReference>
<dbReference type="Pfam" id="PF05699">
    <property type="entry name" value="Dimer_Tnp_hAT"/>
    <property type="match status" value="1"/>
</dbReference>
<evidence type="ECO:0000313" key="3">
    <source>
        <dbReference type="Proteomes" id="UP000747542"/>
    </source>
</evidence>
<dbReference type="PANTHER" id="PTHR46289:SF14">
    <property type="entry name" value="DUF4371 DOMAIN-CONTAINING PROTEIN"/>
    <property type="match status" value="1"/>
</dbReference>
<accession>A0A8J5MJV8</accession>
<dbReference type="GO" id="GO:0046983">
    <property type="term" value="F:protein dimerization activity"/>
    <property type="evidence" value="ECO:0007669"/>
    <property type="project" value="InterPro"/>
</dbReference>
<dbReference type="InterPro" id="IPR052958">
    <property type="entry name" value="IFN-induced_PKR_regulator"/>
</dbReference>
<gene>
    <name evidence="2" type="primary">Thap12-L12</name>
    <name evidence="2" type="ORF">Hamer_G025645</name>
</gene>
<feature type="domain" description="HAT C-terminal dimerisation" evidence="1">
    <location>
        <begin position="86"/>
        <end position="134"/>
    </location>
</feature>
<dbReference type="Proteomes" id="UP000747542">
    <property type="component" value="Unassembled WGS sequence"/>
</dbReference>
<dbReference type="PANTHER" id="PTHR46289">
    <property type="entry name" value="52 KDA REPRESSOR OF THE INHIBITOR OF THE PROTEIN KINASE-LIKE PROTEIN-RELATED"/>
    <property type="match status" value="1"/>
</dbReference>
<comment type="caution">
    <text evidence="2">The sequence shown here is derived from an EMBL/GenBank/DDBJ whole genome shotgun (WGS) entry which is preliminary data.</text>
</comment>
<reference evidence="2" key="1">
    <citation type="journal article" date="2021" name="Sci. Adv.">
        <title>The American lobster genome reveals insights on longevity, neural, and immune adaptations.</title>
        <authorList>
            <person name="Polinski J.M."/>
            <person name="Zimin A.V."/>
            <person name="Clark K.F."/>
            <person name="Kohn A.B."/>
            <person name="Sadowski N."/>
            <person name="Timp W."/>
            <person name="Ptitsyn A."/>
            <person name="Khanna P."/>
            <person name="Romanova D.Y."/>
            <person name="Williams P."/>
            <person name="Greenwood S.J."/>
            <person name="Moroz L.L."/>
            <person name="Walt D.R."/>
            <person name="Bodnar A.G."/>
        </authorList>
    </citation>
    <scope>NUCLEOTIDE SEQUENCE</scope>
    <source>
        <strain evidence="2">GMGI-L3</strain>
    </source>
</reference>